<dbReference type="PANTHER" id="PTHR21666:SF270">
    <property type="entry name" value="MUREIN HYDROLASE ACTIVATOR ENVC"/>
    <property type="match status" value="1"/>
</dbReference>
<name>A0A895YDJ1_9ACTN</name>
<dbReference type="RefSeq" id="WP_239677801.1">
    <property type="nucleotide sequence ID" value="NZ_CP070499.1"/>
</dbReference>
<dbReference type="InterPro" id="IPR050570">
    <property type="entry name" value="Cell_wall_metabolism_enzyme"/>
</dbReference>
<accession>A0A895YDJ1</accession>
<organism evidence="2 3">
    <name type="scientific">Natronosporangium hydrolyticum</name>
    <dbReference type="NCBI Taxonomy" id="2811111"/>
    <lineage>
        <taxon>Bacteria</taxon>
        <taxon>Bacillati</taxon>
        <taxon>Actinomycetota</taxon>
        <taxon>Actinomycetes</taxon>
        <taxon>Micromonosporales</taxon>
        <taxon>Micromonosporaceae</taxon>
        <taxon>Natronosporangium</taxon>
    </lineage>
</organism>
<dbReference type="InterPro" id="IPR016047">
    <property type="entry name" value="M23ase_b-sheet_dom"/>
</dbReference>
<evidence type="ECO:0000313" key="2">
    <source>
        <dbReference type="EMBL" id="QSB15621.1"/>
    </source>
</evidence>
<dbReference type="CDD" id="cd12797">
    <property type="entry name" value="M23_peptidase"/>
    <property type="match status" value="1"/>
</dbReference>
<protein>
    <submittedName>
        <fullName evidence="2">M23 family metallopeptidase</fullName>
    </submittedName>
</protein>
<dbReference type="SUPFAM" id="SSF51261">
    <property type="entry name" value="Duplicated hybrid motif"/>
    <property type="match status" value="1"/>
</dbReference>
<dbReference type="Pfam" id="PF01551">
    <property type="entry name" value="Peptidase_M23"/>
    <property type="match status" value="1"/>
</dbReference>
<dbReference type="Proteomes" id="UP000662857">
    <property type="component" value="Chromosome"/>
</dbReference>
<keyword evidence="3" id="KW-1185">Reference proteome</keyword>
<dbReference type="InterPro" id="IPR011055">
    <property type="entry name" value="Dup_hybrid_motif"/>
</dbReference>
<dbReference type="GO" id="GO:0004222">
    <property type="term" value="F:metalloendopeptidase activity"/>
    <property type="evidence" value="ECO:0007669"/>
    <property type="project" value="TreeGrafter"/>
</dbReference>
<evidence type="ECO:0000313" key="3">
    <source>
        <dbReference type="Proteomes" id="UP000662857"/>
    </source>
</evidence>
<proteinExistence type="predicted"/>
<reference evidence="2" key="1">
    <citation type="submission" date="2021-02" db="EMBL/GenBank/DDBJ databases">
        <title>Natrosporangium hydrolyticum gen. nov., sp. nov, a haloalkaliphilic actinobacterium from a soda solonchak soil.</title>
        <authorList>
            <person name="Sorokin D.Y."/>
            <person name="Khijniak T.V."/>
            <person name="Zakharycheva A.P."/>
            <person name="Boueva O.V."/>
            <person name="Ariskina E.V."/>
            <person name="Hahnke R.L."/>
            <person name="Bunk B."/>
            <person name="Sproer C."/>
            <person name="Schumann P."/>
            <person name="Evtushenko L.I."/>
            <person name="Kublanov I.V."/>
        </authorList>
    </citation>
    <scope>NUCLEOTIDE SEQUENCE</scope>
    <source>
        <strain evidence="2">DSM 106523</strain>
    </source>
</reference>
<dbReference type="PANTHER" id="PTHR21666">
    <property type="entry name" value="PEPTIDASE-RELATED"/>
    <property type="match status" value="1"/>
</dbReference>
<dbReference type="Gene3D" id="2.70.70.10">
    <property type="entry name" value="Glucose Permease (Domain IIA)"/>
    <property type="match status" value="1"/>
</dbReference>
<dbReference type="EMBL" id="CP070499">
    <property type="protein sequence ID" value="QSB15621.1"/>
    <property type="molecule type" value="Genomic_DNA"/>
</dbReference>
<dbReference type="AlphaFoldDB" id="A0A895YDJ1"/>
<feature type="domain" description="SH3b" evidence="1">
    <location>
        <begin position="306"/>
        <end position="377"/>
    </location>
</feature>
<dbReference type="KEGG" id="nhy:JQS43_04535"/>
<evidence type="ECO:0000259" key="1">
    <source>
        <dbReference type="PROSITE" id="PS51781"/>
    </source>
</evidence>
<dbReference type="PROSITE" id="PS51781">
    <property type="entry name" value="SH3B"/>
    <property type="match status" value="1"/>
</dbReference>
<gene>
    <name evidence="2" type="ORF">JQS43_04535</name>
</gene>
<dbReference type="InterPro" id="IPR003646">
    <property type="entry name" value="SH3-like_bac-type"/>
</dbReference>
<dbReference type="Gene3D" id="2.30.30.40">
    <property type="entry name" value="SH3 Domains"/>
    <property type="match status" value="1"/>
</dbReference>
<sequence length="385" mass="41012">MSAIALVLPGLFGAAAPASQQPADDEPFVYSPDPVLVDEVMAQLPPRDDTVATDVHVQRENADKWAFGTVVQVAPEEPERHPDGWLWLAWAEGDRWRVALEGSPQFARVSDDAPVLTEPEQEVLGTTGYGGSAPLATDFRTGMRLPYAVGQQWRYTGGPHPMSGTVRSSIDLAGGDGRVLAAADGYAYTMCPSETGWIRVVHGRGFATDYYHLEDNIVVYGSAVAEGDYIGMIGNDVSCGGSSTGPHVHFSLRRDGEYVPIDGYNLGKWVIGAGAANYQGFARHGSTRVDVGGVLHNHGALALDEGVVDTFGPGELNRRGGPGAEHEIVGSVADGATVTIECSARGSDHTGRDRTTNVWHRLGDGGWVSAAYVWTGAPDPLTRWC</sequence>